<dbReference type="InterPro" id="IPR014825">
    <property type="entry name" value="DNA_alkylation"/>
</dbReference>
<name>A0A172QSA5_9CORY</name>
<protein>
    <submittedName>
        <fullName evidence="1">DNA alkylation repair protein</fullName>
    </submittedName>
</protein>
<keyword evidence="2" id="KW-1185">Reference proteome</keyword>
<dbReference type="PANTHER" id="PTHR34070">
    <property type="entry name" value="ARMADILLO-TYPE FOLD"/>
    <property type="match status" value="1"/>
</dbReference>
<dbReference type="Gene3D" id="1.20.1660.10">
    <property type="entry name" value="Hypothetical protein (EF3068)"/>
    <property type="match status" value="1"/>
</dbReference>
<organism evidence="1 2">
    <name type="scientific">Corynebacterium crudilactis</name>
    <dbReference type="NCBI Taxonomy" id="1652495"/>
    <lineage>
        <taxon>Bacteria</taxon>
        <taxon>Bacillati</taxon>
        <taxon>Actinomycetota</taxon>
        <taxon>Actinomycetes</taxon>
        <taxon>Mycobacteriales</taxon>
        <taxon>Corynebacteriaceae</taxon>
        <taxon>Corynebacterium</taxon>
    </lineage>
</organism>
<dbReference type="EMBL" id="CP015622">
    <property type="protein sequence ID" value="ANE03575.1"/>
    <property type="molecule type" value="Genomic_DNA"/>
</dbReference>
<accession>A0A172QSA5</accession>
<dbReference type="STRING" id="1652495.ccrud_04660"/>
<evidence type="ECO:0000313" key="2">
    <source>
        <dbReference type="Proteomes" id="UP000076929"/>
    </source>
</evidence>
<dbReference type="InterPro" id="IPR016024">
    <property type="entry name" value="ARM-type_fold"/>
</dbReference>
<dbReference type="PANTHER" id="PTHR34070:SF1">
    <property type="entry name" value="DNA ALKYLATION REPAIR PROTEIN"/>
    <property type="match status" value="1"/>
</dbReference>
<dbReference type="AlphaFoldDB" id="A0A172QSA5"/>
<evidence type="ECO:0000313" key="1">
    <source>
        <dbReference type="EMBL" id="ANE03575.1"/>
    </source>
</evidence>
<dbReference type="RefSeq" id="WP_066565074.1">
    <property type="nucleotide sequence ID" value="NZ_CP015622.1"/>
</dbReference>
<dbReference type="KEGG" id="ccjz:ccrud_04660"/>
<dbReference type="CDD" id="cd07064">
    <property type="entry name" value="AlkD_like_1"/>
    <property type="match status" value="1"/>
</dbReference>
<gene>
    <name evidence="1" type="ORF">ccrud_04660</name>
</gene>
<dbReference type="Gene3D" id="1.25.40.290">
    <property type="entry name" value="ARM repeat domains"/>
    <property type="match status" value="1"/>
</dbReference>
<dbReference type="OrthoDB" id="9775346at2"/>
<sequence length="210" mass="23736">MIVSDAFNRVRCALEPLADPARATGMAGYMRDQFSFLGIPATPRQDACKPVLYALKELDTDFVSACFHATEREYQYVACDHIKRVGITDLGFAKALVQTKSWWDTVDSLAKPIGANHNDALMRDWALDEDFWVRRIAIIHQLGRKKNTDAALLAWIIEHNLGSSEFFINKAIGWALRDFARHDPSWVRAFVDATDLAPLSRREALKNLSV</sequence>
<dbReference type="Proteomes" id="UP000076929">
    <property type="component" value="Chromosome"/>
</dbReference>
<reference evidence="1 2" key="1">
    <citation type="submission" date="2016-05" db="EMBL/GenBank/DDBJ databases">
        <title>Complete genome sequence of Corynebacterium crudilactis, a new Corynebacterium species isolated from raw cow's milk.</title>
        <authorList>
            <person name="Christian R."/>
            <person name="Zimmermann J."/>
            <person name="Lipski A."/>
            <person name="Kalinowski J."/>
        </authorList>
    </citation>
    <scope>NUCLEOTIDE SEQUENCE [LARGE SCALE GENOMIC DNA]</scope>
    <source>
        <strain evidence="1 2">JZ16</strain>
    </source>
</reference>
<proteinExistence type="predicted"/>
<dbReference type="SUPFAM" id="SSF48371">
    <property type="entry name" value="ARM repeat"/>
    <property type="match status" value="1"/>
</dbReference>
<dbReference type="Pfam" id="PF08713">
    <property type="entry name" value="DNA_alkylation"/>
    <property type="match status" value="1"/>
</dbReference>